<name>A0A484NHR9_9ASTE</name>
<protein>
    <submittedName>
        <fullName evidence="1">Uncharacterized protein</fullName>
    </submittedName>
</protein>
<gene>
    <name evidence="1" type="ORF">CCAM_LOCUS42777</name>
</gene>
<evidence type="ECO:0000313" key="1">
    <source>
        <dbReference type="EMBL" id="VFR01002.1"/>
    </source>
</evidence>
<accession>A0A484NHR9</accession>
<dbReference type="AlphaFoldDB" id="A0A484NHR9"/>
<keyword evidence="2" id="KW-1185">Reference proteome</keyword>
<evidence type="ECO:0000313" key="2">
    <source>
        <dbReference type="Proteomes" id="UP000595140"/>
    </source>
</evidence>
<proteinExistence type="predicted"/>
<dbReference type="EMBL" id="OOIL02006718">
    <property type="protein sequence ID" value="VFR01002.1"/>
    <property type="molecule type" value="Genomic_DNA"/>
</dbReference>
<dbReference type="Proteomes" id="UP000595140">
    <property type="component" value="Unassembled WGS sequence"/>
</dbReference>
<reference evidence="1 2" key="1">
    <citation type="submission" date="2018-04" db="EMBL/GenBank/DDBJ databases">
        <authorList>
            <person name="Vogel A."/>
        </authorList>
    </citation>
    <scope>NUCLEOTIDE SEQUENCE [LARGE SCALE GENOMIC DNA]</scope>
</reference>
<organism evidence="1 2">
    <name type="scientific">Cuscuta campestris</name>
    <dbReference type="NCBI Taxonomy" id="132261"/>
    <lineage>
        <taxon>Eukaryota</taxon>
        <taxon>Viridiplantae</taxon>
        <taxon>Streptophyta</taxon>
        <taxon>Embryophyta</taxon>
        <taxon>Tracheophyta</taxon>
        <taxon>Spermatophyta</taxon>
        <taxon>Magnoliopsida</taxon>
        <taxon>eudicotyledons</taxon>
        <taxon>Gunneridae</taxon>
        <taxon>Pentapetalae</taxon>
        <taxon>asterids</taxon>
        <taxon>lamiids</taxon>
        <taxon>Solanales</taxon>
        <taxon>Convolvulaceae</taxon>
        <taxon>Cuscuteae</taxon>
        <taxon>Cuscuta</taxon>
        <taxon>Cuscuta subgen. Grammica</taxon>
        <taxon>Cuscuta sect. Cleistogrammica</taxon>
    </lineage>
</organism>
<sequence length="76" mass="8564">MEKLLMQTPYLVHRTSLILSSTITRRCHMSSHSPAPLLCVFPPAVTAALCIPTRRRPSFLSRCPETARRRLSVTMA</sequence>